<reference evidence="2" key="1">
    <citation type="journal article" date="2021" name="Syst. Appl. Microbiol.">
        <title>Roseomonas hellenica sp. nov., isolated from roots of wild-growing Alkanna tinctoria.</title>
        <authorList>
            <person name="Rat A."/>
            <person name="Naranjo H.D."/>
            <person name="Lebbe L."/>
            <person name="Cnockaert M."/>
            <person name="Krigas N."/>
            <person name="Grigoriadou K."/>
            <person name="Maloupa E."/>
            <person name="Willems A."/>
        </authorList>
    </citation>
    <scope>NUCLEOTIDE SEQUENCE [LARGE SCALE GENOMIC DNA]</scope>
    <source>
        <strain evidence="2">LMG 31523</strain>
    </source>
</reference>
<accession>A0ABS5F190</accession>
<sequence length="146" mass="15682">MVVSWAALVAQPKPAETPQQQAARLKAEAEKKSADAAKALDERAKTLCALVQAQCGSASSGGVSGNYSAYQLEVKGEWTLAEIKLAFTKWKQIYVNAGTLESLNVHMMGPAAKWTGSRQGNSQANFIRLLQAGKTWSVNVHINHNG</sequence>
<evidence type="ECO:0000313" key="2">
    <source>
        <dbReference type="Proteomes" id="UP001196870"/>
    </source>
</evidence>
<evidence type="ECO:0000313" key="1">
    <source>
        <dbReference type="EMBL" id="MBR0666296.1"/>
    </source>
</evidence>
<comment type="caution">
    <text evidence="1">The sequence shown here is derived from an EMBL/GenBank/DDBJ whole genome shotgun (WGS) entry which is preliminary data.</text>
</comment>
<keyword evidence="2" id="KW-1185">Reference proteome</keyword>
<name>A0ABS5F190_9PROT</name>
<proteinExistence type="predicted"/>
<gene>
    <name evidence="1" type="ORF">GXW71_18185</name>
</gene>
<dbReference type="Proteomes" id="UP001196870">
    <property type="component" value="Unassembled WGS sequence"/>
</dbReference>
<dbReference type="RefSeq" id="WP_211853972.1">
    <property type="nucleotide sequence ID" value="NZ_JAAGBB010000022.1"/>
</dbReference>
<organism evidence="1 2">
    <name type="scientific">Plastoroseomonas hellenica</name>
    <dbReference type="NCBI Taxonomy" id="2687306"/>
    <lineage>
        <taxon>Bacteria</taxon>
        <taxon>Pseudomonadati</taxon>
        <taxon>Pseudomonadota</taxon>
        <taxon>Alphaproteobacteria</taxon>
        <taxon>Acetobacterales</taxon>
        <taxon>Acetobacteraceae</taxon>
        <taxon>Plastoroseomonas</taxon>
    </lineage>
</organism>
<dbReference type="EMBL" id="JAAGBB010000022">
    <property type="protein sequence ID" value="MBR0666296.1"/>
    <property type="molecule type" value="Genomic_DNA"/>
</dbReference>
<protein>
    <submittedName>
        <fullName evidence="1">Uncharacterized protein</fullName>
    </submittedName>
</protein>